<dbReference type="CDD" id="cd03809">
    <property type="entry name" value="GT4_MtfB-like"/>
    <property type="match status" value="1"/>
</dbReference>
<dbReference type="EMBL" id="CAFBMC010000054">
    <property type="protein sequence ID" value="CAB4902491.1"/>
    <property type="molecule type" value="Genomic_DNA"/>
</dbReference>
<dbReference type="PANTHER" id="PTHR46401">
    <property type="entry name" value="GLYCOSYLTRANSFERASE WBBK-RELATED"/>
    <property type="match status" value="1"/>
</dbReference>
<name>A0A6J7S4P5_9ZZZZ</name>
<dbReference type="GO" id="GO:0009103">
    <property type="term" value="P:lipopolysaccharide biosynthetic process"/>
    <property type="evidence" value="ECO:0007669"/>
    <property type="project" value="TreeGrafter"/>
</dbReference>
<proteinExistence type="predicted"/>
<evidence type="ECO:0000313" key="5">
    <source>
        <dbReference type="EMBL" id="CAB5036285.1"/>
    </source>
</evidence>
<gene>
    <name evidence="4" type="ORF">UFOPK3495_01039</name>
    <name evidence="5" type="ORF">UFOPK4237_00446</name>
</gene>
<evidence type="ECO:0000313" key="4">
    <source>
        <dbReference type="EMBL" id="CAB4902491.1"/>
    </source>
</evidence>
<reference evidence="5" key="1">
    <citation type="submission" date="2020-05" db="EMBL/GenBank/DDBJ databases">
        <authorList>
            <person name="Chiriac C."/>
            <person name="Salcher M."/>
            <person name="Ghai R."/>
            <person name="Kavagutti S V."/>
        </authorList>
    </citation>
    <scope>NUCLEOTIDE SEQUENCE</scope>
</reference>
<keyword evidence="1" id="KW-0808">Transferase</keyword>
<accession>A0A6J7S4P5</accession>
<dbReference type="Pfam" id="PF13439">
    <property type="entry name" value="Glyco_transf_4"/>
    <property type="match status" value="1"/>
</dbReference>
<feature type="domain" description="Glycosyltransferase subfamily 4-like N-terminal" evidence="3">
    <location>
        <begin position="16"/>
        <end position="174"/>
    </location>
</feature>
<evidence type="ECO:0000259" key="2">
    <source>
        <dbReference type="Pfam" id="PF00534"/>
    </source>
</evidence>
<dbReference type="EMBL" id="CAFBPZ010000018">
    <property type="protein sequence ID" value="CAB5036285.1"/>
    <property type="molecule type" value="Genomic_DNA"/>
</dbReference>
<dbReference type="InterPro" id="IPR001296">
    <property type="entry name" value="Glyco_trans_1"/>
</dbReference>
<dbReference type="Pfam" id="PF00534">
    <property type="entry name" value="Glycos_transf_1"/>
    <property type="match status" value="1"/>
</dbReference>
<organism evidence="5">
    <name type="scientific">freshwater metagenome</name>
    <dbReference type="NCBI Taxonomy" id="449393"/>
    <lineage>
        <taxon>unclassified sequences</taxon>
        <taxon>metagenomes</taxon>
        <taxon>ecological metagenomes</taxon>
    </lineage>
</organism>
<dbReference type="InterPro" id="IPR028098">
    <property type="entry name" value="Glyco_trans_4-like_N"/>
</dbReference>
<evidence type="ECO:0000256" key="1">
    <source>
        <dbReference type="ARBA" id="ARBA00022679"/>
    </source>
</evidence>
<dbReference type="Gene3D" id="3.40.50.2000">
    <property type="entry name" value="Glycogen Phosphorylase B"/>
    <property type="match status" value="2"/>
</dbReference>
<dbReference type="PANTHER" id="PTHR46401:SF2">
    <property type="entry name" value="GLYCOSYLTRANSFERASE WBBK-RELATED"/>
    <property type="match status" value="1"/>
</dbReference>
<sequence length="362" mass="40310">MRLAFDEQIFAIQEYGGISRLFAELAKQFVAHPEFGVELEPLRAPIVNRYVLDSPPTMRALEVQEASNSYKALARYFTRRRPDVQVDIIHNTFYLPHGLTGYPGAKRVVTIHDMIPERMPKTRRRLDLLTRKKRYVELADHVICVSAATRDDLLETYGGVKAPITVVHHGVDPAFKPGAARWSDLPEKYILFVGNRSQYKDADVLFRAFAKISVSHPEFILLFVGGGPFTRAEEQMITTLGIRGRVRQRTLPDAEMTAAYCNAELCVFPSRFEGFGLPALESMACGTPTLLAAATALPEVGGDAARYFTPGDAAELADVISEVLADQSEQDRLSGLGITRAAQFSWERSAKETAAVYESLRR</sequence>
<evidence type="ECO:0000259" key="3">
    <source>
        <dbReference type="Pfam" id="PF13439"/>
    </source>
</evidence>
<dbReference type="SUPFAM" id="SSF53756">
    <property type="entry name" value="UDP-Glycosyltransferase/glycogen phosphorylase"/>
    <property type="match status" value="1"/>
</dbReference>
<dbReference type="GO" id="GO:0016757">
    <property type="term" value="F:glycosyltransferase activity"/>
    <property type="evidence" value="ECO:0007669"/>
    <property type="project" value="InterPro"/>
</dbReference>
<feature type="domain" description="Glycosyl transferase family 1" evidence="2">
    <location>
        <begin position="186"/>
        <end position="333"/>
    </location>
</feature>
<dbReference type="AlphaFoldDB" id="A0A6J7S4P5"/>
<protein>
    <submittedName>
        <fullName evidence="5">Unannotated protein</fullName>
    </submittedName>
</protein>